<dbReference type="SUPFAM" id="SSF53335">
    <property type="entry name" value="S-adenosyl-L-methionine-dependent methyltransferases"/>
    <property type="match status" value="1"/>
</dbReference>
<proteinExistence type="predicted"/>
<dbReference type="InterPro" id="IPR013216">
    <property type="entry name" value="Methyltransf_11"/>
</dbReference>
<accession>A0A495EFD8</accession>
<dbReference type="GO" id="GO:0008757">
    <property type="term" value="F:S-adenosylmethionine-dependent methyltransferase activity"/>
    <property type="evidence" value="ECO:0007669"/>
    <property type="project" value="InterPro"/>
</dbReference>
<protein>
    <submittedName>
        <fullName evidence="2">Methyltransferase family protein</fullName>
    </submittedName>
</protein>
<dbReference type="OrthoDB" id="703529at2"/>
<keyword evidence="3" id="KW-1185">Reference proteome</keyword>
<reference evidence="2 3" key="1">
    <citation type="submission" date="2018-10" db="EMBL/GenBank/DDBJ databases">
        <title>Genomic Encyclopedia of Archaeal and Bacterial Type Strains, Phase II (KMG-II): from individual species to whole genera.</title>
        <authorList>
            <person name="Goeker M."/>
        </authorList>
    </citation>
    <scope>NUCLEOTIDE SEQUENCE [LARGE SCALE GENOMIC DNA]</scope>
    <source>
        <strain evidence="2 3">DSM 25230</strain>
    </source>
</reference>
<dbReference type="Pfam" id="PF08241">
    <property type="entry name" value="Methyltransf_11"/>
    <property type="match status" value="1"/>
</dbReference>
<feature type="domain" description="Methyltransferase type 11" evidence="1">
    <location>
        <begin position="43"/>
        <end position="134"/>
    </location>
</feature>
<dbReference type="EMBL" id="RBIQ01000007">
    <property type="protein sequence ID" value="RKR15371.1"/>
    <property type="molecule type" value="Genomic_DNA"/>
</dbReference>
<keyword evidence="2" id="KW-0489">Methyltransferase</keyword>
<dbReference type="Proteomes" id="UP000269412">
    <property type="component" value="Unassembled WGS sequence"/>
</dbReference>
<dbReference type="InterPro" id="IPR029063">
    <property type="entry name" value="SAM-dependent_MTases_sf"/>
</dbReference>
<dbReference type="RefSeq" id="WP_121065429.1">
    <property type="nucleotide sequence ID" value="NZ_RBIQ01000007.1"/>
</dbReference>
<evidence type="ECO:0000313" key="2">
    <source>
        <dbReference type="EMBL" id="RKR15371.1"/>
    </source>
</evidence>
<sequence length="200" mass="23309">MTEFWEENFNKKKEMWGLDASRSTIMAKDFLLKNSAKNILIPGIGYGRNAQVFKENGFDVTGIEISKTAINLAHKNYGENFTIYHGSVTQMPFEDKKYNGIFCYALIHLLNKKDRKQLIHNCYNQLTKNGYMIFTAITKNAINFGKGKAFEKDQYEFNKGVKIFYYDIEAVKAEFNAYGLFEINEVEENQPMYFIKCKKE</sequence>
<organism evidence="2 3">
    <name type="scientific">Maribacter vaceletii</name>
    <dbReference type="NCBI Taxonomy" id="1206816"/>
    <lineage>
        <taxon>Bacteria</taxon>
        <taxon>Pseudomonadati</taxon>
        <taxon>Bacteroidota</taxon>
        <taxon>Flavobacteriia</taxon>
        <taxon>Flavobacteriales</taxon>
        <taxon>Flavobacteriaceae</taxon>
        <taxon>Maribacter</taxon>
    </lineage>
</organism>
<dbReference type="Gene3D" id="3.40.50.150">
    <property type="entry name" value="Vaccinia Virus protein VP39"/>
    <property type="match status" value="1"/>
</dbReference>
<dbReference type="AlphaFoldDB" id="A0A495EFD8"/>
<comment type="caution">
    <text evidence="2">The sequence shown here is derived from an EMBL/GenBank/DDBJ whole genome shotgun (WGS) entry which is preliminary data.</text>
</comment>
<name>A0A495EFD8_9FLAO</name>
<dbReference type="GO" id="GO:0032259">
    <property type="term" value="P:methylation"/>
    <property type="evidence" value="ECO:0007669"/>
    <property type="project" value="UniProtKB-KW"/>
</dbReference>
<dbReference type="CDD" id="cd02440">
    <property type="entry name" value="AdoMet_MTases"/>
    <property type="match status" value="1"/>
</dbReference>
<evidence type="ECO:0000259" key="1">
    <source>
        <dbReference type="Pfam" id="PF08241"/>
    </source>
</evidence>
<gene>
    <name evidence="2" type="ORF">CLV91_1456</name>
</gene>
<keyword evidence="2" id="KW-0808">Transferase</keyword>
<evidence type="ECO:0000313" key="3">
    <source>
        <dbReference type="Proteomes" id="UP000269412"/>
    </source>
</evidence>